<dbReference type="Proteomes" id="UP000291933">
    <property type="component" value="Unassembled WGS sequence"/>
</dbReference>
<keyword evidence="2" id="KW-1185">Reference proteome</keyword>
<gene>
    <name evidence="1" type="ORF">ET996_06030</name>
</gene>
<name>A0A4Q9KMA9_PROTD</name>
<sequence length="658" mass="69063">MPLVAPNLDDRRYDDLVAQARSLIPRYLPEWTNHNDADPGITLLQLFAWFTDLLVYRVNQTPELSFVKFLQLLGIQTAPATPASVDLTFTTAKPTVDVVVPTGTQASGPGADGKPVVFELAEGFTAIAAPLTALQTFDGFAYRDVTTANATASQLFEPLGAYPKPGASLLLGLGTAAVCTANPITLMAYVAAGRGRPVAQCGAAKVPPPATFAYEYFDGVGWQPLGVERDETAAFTASGRLVLFGPGVKAAKATLGQVGTPLYWLRVRMLTGAYERGPQLDRLAINTVPATAAVTVRDEVLGGSNGLANQGPFTLSKTPVVPLDRPLTVRNADGSVVTVTGLRLEVDEGSGWRVWQQTDDLGVHGPDDLVYTLDPATGEVRFGDGRRGAIPTANPAAPMTNIVARSWRAGGGGRTNLGAATVTTLVTAVPGLGKVTNALASAGGADGETVDAAKLRAPAELKAKGRAVTADDFELLARTAPANVARACALPLVHPSFPGIEVPGAVTVLVVPNAPGASPTPVPSTLAAVCAWLDAHRLITTEVFATATRYRDVRVVADLVIAPDADLATVRRGVADALTGWLHPLTGGPTGQGWPFGGTVFSSDLFRVVLTVPGVQRIRDNQLTVELDEERQPYCRDVELDRGDLIRPLDPALTVAYA</sequence>
<dbReference type="EMBL" id="SDMR01000005">
    <property type="protein sequence ID" value="TBT95365.1"/>
    <property type="molecule type" value="Genomic_DNA"/>
</dbReference>
<evidence type="ECO:0000313" key="1">
    <source>
        <dbReference type="EMBL" id="TBT95365.1"/>
    </source>
</evidence>
<reference evidence="1 2" key="1">
    <citation type="submission" date="2019-01" db="EMBL/GenBank/DDBJ databases">
        <title>Lactibacter flavus gen. nov., sp. nov., a novel bacterium of the family Propionibacteriaceae isolated from raw milk and dairy products.</title>
        <authorList>
            <person name="Huptas C."/>
            <person name="Wenning M."/>
            <person name="Breitenwieser F."/>
            <person name="Doll E."/>
            <person name="Von Neubeck M."/>
            <person name="Busse H.-J."/>
            <person name="Scherer S."/>
        </authorList>
    </citation>
    <scope>NUCLEOTIDE SEQUENCE [LARGE SCALE GENOMIC DNA]</scope>
    <source>
        <strain evidence="1 2">DSM 22130</strain>
    </source>
</reference>
<dbReference type="AlphaFoldDB" id="A0A4Q9KMA9"/>
<dbReference type="OrthoDB" id="9027184at2"/>
<evidence type="ECO:0000313" key="2">
    <source>
        <dbReference type="Proteomes" id="UP000291933"/>
    </source>
</evidence>
<organism evidence="1 2">
    <name type="scientific">Propioniciclava tarda</name>
    <dbReference type="NCBI Taxonomy" id="433330"/>
    <lineage>
        <taxon>Bacteria</taxon>
        <taxon>Bacillati</taxon>
        <taxon>Actinomycetota</taxon>
        <taxon>Actinomycetes</taxon>
        <taxon>Propionibacteriales</taxon>
        <taxon>Propionibacteriaceae</taxon>
        <taxon>Propioniciclava</taxon>
    </lineage>
</organism>
<comment type="caution">
    <text evidence="1">The sequence shown here is derived from an EMBL/GenBank/DDBJ whole genome shotgun (WGS) entry which is preliminary data.</text>
</comment>
<dbReference type="RefSeq" id="WP_131171661.1">
    <property type="nucleotide sequence ID" value="NZ_FXTL01000019.1"/>
</dbReference>
<proteinExistence type="predicted"/>
<dbReference type="InterPro" id="IPR011749">
    <property type="entry name" value="CHP02243"/>
</dbReference>
<protein>
    <submittedName>
        <fullName evidence="1">Putative baseplate assembly protein</fullName>
    </submittedName>
</protein>
<accession>A0A4Q9KMA9</accession>
<dbReference type="NCBIfam" id="TIGR02243">
    <property type="entry name" value="putative baseplate assembly protein"/>
    <property type="match status" value="1"/>
</dbReference>